<evidence type="ECO:0000259" key="3">
    <source>
        <dbReference type="Pfam" id="PF05532"/>
    </source>
</evidence>
<dbReference type="AlphaFoldDB" id="F0SK06"/>
<dbReference type="SUPFAM" id="SSF69047">
    <property type="entry name" value="Hypothetical protein YjbJ"/>
    <property type="match status" value="1"/>
</dbReference>
<feature type="transmembrane region" description="Helical" evidence="2">
    <location>
        <begin position="118"/>
        <end position="136"/>
    </location>
</feature>
<dbReference type="InterPro" id="IPR050423">
    <property type="entry name" value="UPF0337_stress_rsp"/>
</dbReference>
<dbReference type="eggNOG" id="COG3237">
    <property type="taxonomic scope" value="Bacteria"/>
</dbReference>
<protein>
    <submittedName>
        <fullName evidence="4">CsbD family protein</fullName>
    </submittedName>
</protein>
<evidence type="ECO:0000313" key="5">
    <source>
        <dbReference type="Proteomes" id="UP000006860"/>
    </source>
</evidence>
<feature type="domain" description="CsbD-like" evidence="3">
    <location>
        <begin position="6"/>
        <end position="56"/>
    </location>
</feature>
<keyword evidence="2" id="KW-0472">Membrane</keyword>
<evidence type="ECO:0000256" key="2">
    <source>
        <dbReference type="SAM" id="Phobius"/>
    </source>
</evidence>
<dbReference type="HOGENOM" id="CLU_1585208_0_0_0"/>
<gene>
    <name evidence="4" type="ordered locus">Plabr_1077</name>
</gene>
<dbReference type="Gene3D" id="1.10.1470.10">
    <property type="entry name" value="YjbJ"/>
    <property type="match status" value="1"/>
</dbReference>
<keyword evidence="5" id="KW-1185">Reference proteome</keyword>
<name>F0SK06_RUBBR</name>
<evidence type="ECO:0000313" key="4">
    <source>
        <dbReference type="EMBL" id="ADY58695.1"/>
    </source>
</evidence>
<dbReference type="RefSeq" id="WP_013627428.1">
    <property type="nucleotide sequence ID" value="NC_015174.1"/>
</dbReference>
<sequence length="141" mass="15803">MLTREELQGHWNQVKGQIQERWGEITNDELREVEGNTDQLVGLIQQKTGATRREIEGFLEETVQNAGGKFQEASEAARQYAHRAGEAWNQQYAHVNRQMEASYEEAEEMVRTRPLESVGVAFGAGLIAGAVLSLVFRSGRA</sequence>
<dbReference type="PANTHER" id="PTHR34977">
    <property type="entry name" value="UPF0337 PROTEIN YJBJ"/>
    <property type="match status" value="1"/>
</dbReference>
<dbReference type="PANTHER" id="PTHR34977:SF1">
    <property type="entry name" value="UPF0337 PROTEIN YJBJ"/>
    <property type="match status" value="1"/>
</dbReference>
<dbReference type="EMBL" id="CP002546">
    <property type="protein sequence ID" value="ADY58695.1"/>
    <property type="molecule type" value="Genomic_DNA"/>
</dbReference>
<keyword evidence="2" id="KW-1133">Transmembrane helix</keyword>
<reference evidence="5" key="1">
    <citation type="submission" date="2011-02" db="EMBL/GenBank/DDBJ databases">
        <title>The complete genome of Planctomyces brasiliensis DSM 5305.</title>
        <authorList>
            <person name="Lucas S."/>
            <person name="Copeland A."/>
            <person name="Lapidus A."/>
            <person name="Bruce D."/>
            <person name="Goodwin L."/>
            <person name="Pitluck S."/>
            <person name="Kyrpides N."/>
            <person name="Mavromatis K."/>
            <person name="Pagani I."/>
            <person name="Ivanova N."/>
            <person name="Ovchinnikova G."/>
            <person name="Lu M."/>
            <person name="Detter J.C."/>
            <person name="Han C."/>
            <person name="Land M."/>
            <person name="Hauser L."/>
            <person name="Markowitz V."/>
            <person name="Cheng J.-F."/>
            <person name="Hugenholtz P."/>
            <person name="Woyke T."/>
            <person name="Wu D."/>
            <person name="Tindall B."/>
            <person name="Pomrenke H.G."/>
            <person name="Brambilla E."/>
            <person name="Klenk H.-P."/>
            <person name="Eisen J.A."/>
        </authorList>
    </citation>
    <scope>NUCLEOTIDE SEQUENCE [LARGE SCALE GENOMIC DNA]</scope>
    <source>
        <strain evidence="5">ATCC 49424 / DSM 5305 / JCM 21570 / NBRC 103401 / IFAM 1448</strain>
    </source>
</reference>
<dbReference type="InterPro" id="IPR008462">
    <property type="entry name" value="CsbD"/>
</dbReference>
<proteinExistence type="inferred from homology"/>
<dbReference type="STRING" id="756272.Plabr_1077"/>
<dbReference type="KEGG" id="pbs:Plabr_1077"/>
<dbReference type="InterPro" id="IPR036629">
    <property type="entry name" value="YjbJ_sf"/>
</dbReference>
<comment type="similarity">
    <text evidence="1">Belongs to the UPF0337 (CsbD) family.</text>
</comment>
<dbReference type="OrthoDB" id="278198at2"/>
<dbReference type="Proteomes" id="UP000006860">
    <property type="component" value="Chromosome"/>
</dbReference>
<organism evidence="4 5">
    <name type="scientific">Rubinisphaera brasiliensis (strain ATCC 49424 / DSM 5305 / JCM 21570 / IAM 15109 / NBRC 103401 / IFAM 1448)</name>
    <name type="common">Planctomyces brasiliensis</name>
    <dbReference type="NCBI Taxonomy" id="756272"/>
    <lineage>
        <taxon>Bacteria</taxon>
        <taxon>Pseudomonadati</taxon>
        <taxon>Planctomycetota</taxon>
        <taxon>Planctomycetia</taxon>
        <taxon>Planctomycetales</taxon>
        <taxon>Planctomycetaceae</taxon>
        <taxon>Rubinisphaera</taxon>
    </lineage>
</organism>
<evidence type="ECO:0000256" key="1">
    <source>
        <dbReference type="ARBA" id="ARBA00009129"/>
    </source>
</evidence>
<keyword evidence="2" id="KW-0812">Transmembrane</keyword>
<dbReference type="eggNOG" id="COG4575">
    <property type="taxonomic scope" value="Bacteria"/>
</dbReference>
<dbReference type="Pfam" id="PF05532">
    <property type="entry name" value="CsbD"/>
    <property type="match status" value="1"/>
</dbReference>
<accession>F0SK06</accession>